<feature type="domain" description="Chlorhexidine efflux transporter" evidence="2">
    <location>
        <begin position="10"/>
        <end position="73"/>
    </location>
</feature>
<feature type="transmembrane region" description="Helical" evidence="1">
    <location>
        <begin position="84"/>
        <end position="106"/>
    </location>
</feature>
<feature type="transmembrane region" description="Helical" evidence="1">
    <location>
        <begin position="118"/>
        <end position="138"/>
    </location>
</feature>
<reference evidence="4" key="1">
    <citation type="submission" date="2016-10" db="EMBL/GenBank/DDBJ databases">
        <authorList>
            <person name="Varghese N."/>
            <person name="Submissions S."/>
        </authorList>
    </citation>
    <scope>NUCLEOTIDE SEQUENCE [LARGE SCALE GENOMIC DNA]</scope>
    <source>
        <strain evidence="4">JCM 14963</strain>
    </source>
</reference>
<dbReference type="AlphaFoldDB" id="A0A1H1MDK3"/>
<gene>
    <name evidence="3" type="ORF">SAMN05216271_0549</name>
</gene>
<dbReference type="RefSeq" id="WP_092283621.1">
    <property type="nucleotide sequence ID" value="NZ_LT629763.1"/>
</dbReference>
<dbReference type="OrthoDB" id="1631120at2"/>
<feature type="transmembrane region" description="Helical" evidence="1">
    <location>
        <begin position="42"/>
        <end position="63"/>
    </location>
</feature>
<dbReference type="Proteomes" id="UP000243413">
    <property type="component" value="Chromosome I"/>
</dbReference>
<keyword evidence="1" id="KW-1133">Transmembrane helix</keyword>
<evidence type="ECO:0000313" key="4">
    <source>
        <dbReference type="Proteomes" id="UP000243413"/>
    </source>
</evidence>
<evidence type="ECO:0000259" key="2">
    <source>
        <dbReference type="Pfam" id="PF05232"/>
    </source>
</evidence>
<dbReference type="InterPro" id="IPR058208">
    <property type="entry name" value="PACE"/>
</dbReference>
<feature type="transmembrane region" description="Helical" evidence="1">
    <location>
        <begin position="16"/>
        <end position="36"/>
    </location>
</feature>
<feature type="domain" description="Chlorhexidine efflux transporter" evidence="2">
    <location>
        <begin position="78"/>
        <end position="141"/>
    </location>
</feature>
<evidence type="ECO:0000256" key="1">
    <source>
        <dbReference type="SAM" id="Phobius"/>
    </source>
</evidence>
<dbReference type="EMBL" id="LT629763">
    <property type="protein sequence ID" value="SDR84445.1"/>
    <property type="molecule type" value="Genomic_DNA"/>
</dbReference>
<accession>A0A1H1MDK3</accession>
<dbReference type="NCBIfam" id="NF033664">
    <property type="entry name" value="PACE_transport"/>
    <property type="match status" value="1"/>
</dbReference>
<dbReference type="Pfam" id="PF05232">
    <property type="entry name" value="BTP"/>
    <property type="match status" value="2"/>
</dbReference>
<name>A0A1H1MDK3_9GAMM</name>
<keyword evidence="1" id="KW-0812">Transmembrane</keyword>
<evidence type="ECO:0000313" key="3">
    <source>
        <dbReference type="EMBL" id="SDR84445.1"/>
    </source>
</evidence>
<organism evidence="3 4">
    <name type="scientific">Halopseudomonas sabulinigri</name>
    <dbReference type="NCBI Taxonomy" id="472181"/>
    <lineage>
        <taxon>Bacteria</taxon>
        <taxon>Pseudomonadati</taxon>
        <taxon>Pseudomonadota</taxon>
        <taxon>Gammaproteobacteria</taxon>
        <taxon>Pseudomonadales</taxon>
        <taxon>Pseudomonadaceae</taxon>
        <taxon>Halopseudomonas</taxon>
    </lineage>
</organism>
<keyword evidence="1" id="KW-0472">Membrane</keyword>
<proteinExistence type="predicted"/>
<dbReference type="InterPro" id="IPR007896">
    <property type="entry name" value="BTP_bacteria"/>
</dbReference>
<sequence length="153" mass="17280">MSSAALTPHKSLPERVLHALLFELIALVLFAPLIALMTSQSLARTGVLTVMLSLIAMGWNMLFSAGFEALERRLGWPRTLWVRLLHAGLFELGLLLVMVPLIAWWLHVGLLQALLLDIGLVLLFLPYTLIFNWLYDLARPRVLTRRRRASTNA</sequence>
<protein>
    <submittedName>
        <fullName evidence="3">Uncharacterized membrane protein</fullName>
    </submittedName>
</protein>